<dbReference type="InterPro" id="IPR027417">
    <property type="entry name" value="P-loop_NTPase"/>
</dbReference>
<feature type="domain" description="Rhodanese" evidence="3">
    <location>
        <begin position="22"/>
        <end position="138"/>
    </location>
</feature>
<evidence type="ECO:0000313" key="5">
    <source>
        <dbReference type="Proteomes" id="UP000321548"/>
    </source>
</evidence>
<dbReference type="InterPro" id="IPR058840">
    <property type="entry name" value="AAA_SelU"/>
</dbReference>
<dbReference type="Pfam" id="PF26341">
    <property type="entry name" value="AAA_SelU"/>
    <property type="match status" value="1"/>
</dbReference>
<dbReference type="NCBIfam" id="NF008752">
    <property type="entry name" value="PRK11784.1-4"/>
    <property type="match status" value="1"/>
</dbReference>
<dbReference type="SUPFAM" id="SSF52540">
    <property type="entry name" value="P-loop containing nucleoside triphosphate hydrolases"/>
    <property type="match status" value="1"/>
</dbReference>
<dbReference type="Pfam" id="PF00581">
    <property type="entry name" value="Rhodanese"/>
    <property type="match status" value="1"/>
</dbReference>
<dbReference type="PANTHER" id="PTHR30401:SF0">
    <property type="entry name" value="TRNA 2-SELENOURIDINE SYNTHASE"/>
    <property type="match status" value="1"/>
</dbReference>
<sequence length="382" mass="42020">MKDPIVVGIDEALASLDSYDAILDARSPSEYAEDRLPGAISTPVLDDAQRARVGTIYKQQSSFEAKRIGAALVSRNIAGLLESQLADRPRDWRPLVYCWRGGNRSGSLATVMARVGWRTAVLDGGYRAFRRRVLADLAVLPDTLRLRVVAGRTGSGKSLILQRLAGLGVQVLDLESLASHRGSVLGLMPDTVQPSQKRFESLLWDALRRFDPARPIFVESESRRVGQCHLPDALIARMRAAPCVRVEMPVAHRASLLLREYRHFVEDRAALFERLERLVPLHGRRTVDEWRALAESGRWDEFVTMLLQAHYDPAYDRSMAQNYEGIVSAEPLRLASGDDDALEAGARALARNAGISGRDAESFARGADASGRSAGPAAPDET</sequence>
<dbReference type="GO" id="GO:0043828">
    <property type="term" value="F:tRNA 2-selenouridine synthase activity"/>
    <property type="evidence" value="ECO:0007669"/>
    <property type="project" value="InterPro"/>
</dbReference>
<feature type="region of interest" description="Disordered" evidence="2">
    <location>
        <begin position="356"/>
        <end position="382"/>
    </location>
</feature>
<reference evidence="4 5" key="1">
    <citation type="submission" date="2019-06" db="EMBL/GenBank/DDBJ databases">
        <title>Quisquiliibacterium sp. nov., isolated from a maize field.</title>
        <authorList>
            <person name="Lin S.-Y."/>
            <person name="Tsai C.-F."/>
            <person name="Young C.-C."/>
        </authorList>
    </citation>
    <scope>NUCLEOTIDE SEQUENCE [LARGE SCALE GENOMIC DNA]</scope>
    <source>
        <strain evidence="4 5">CC-CFT501</strain>
    </source>
</reference>
<proteinExistence type="predicted"/>
<dbReference type="GO" id="GO:0002098">
    <property type="term" value="P:tRNA wobble uridine modification"/>
    <property type="evidence" value="ECO:0007669"/>
    <property type="project" value="InterPro"/>
</dbReference>
<comment type="caution">
    <text evidence="4">The sequence shown here is derived from an EMBL/GenBank/DDBJ whole genome shotgun (WGS) entry which is preliminary data.</text>
</comment>
<evidence type="ECO:0000259" key="3">
    <source>
        <dbReference type="PROSITE" id="PS50206"/>
    </source>
</evidence>
<dbReference type="SMART" id="SM00450">
    <property type="entry name" value="RHOD"/>
    <property type="match status" value="1"/>
</dbReference>
<dbReference type="Gene3D" id="3.40.250.10">
    <property type="entry name" value="Rhodanese-like domain"/>
    <property type="match status" value="1"/>
</dbReference>
<dbReference type="AlphaFoldDB" id="A0A5C8P0Q1"/>
<keyword evidence="5" id="KW-1185">Reference proteome</keyword>
<dbReference type="PROSITE" id="PS50206">
    <property type="entry name" value="RHODANESE_3"/>
    <property type="match status" value="1"/>
</dbReference>
<dbReference type="Proteomes" id="UP000321548">
    <property type="component" value="Unassembled WGS sequence"/>
</dbReference>
<dbReference type="PANTHER" id="PTHR30401">
    <property type="entry name" value="TRNA 2-SELENOURIDINE SYNTHASE"/>
    <property type="match status" value="1"/>
</dbReference>
<gene>
    <name evidence="4" type="primary">mnmH</name>
    <name evidence="4" type="ORF">FHP08_06085</name>
</gene>
<dbReference type="EMBL" id="VDUY01000002">
    <property type="protein sequence ID" value="TXL67181.1"/>
    <property type="molecule type" value="Genomic_DNA"/>
</dbReference>
<name>A0A5C8P0Q1_9BURK</name>
<dbReference type="NCBIfam" id="TIGR03167">
    <property type="entry name" value="tRNA_sel_U_synt"/>
    <property type="match status" value="1"/>
</dbReference>
<protein>
    <submittedName>
        <fullName evidence="4">tRNA 2-selenouridine(34) synthase MnmH</fullName>
    </submittedName>
</protein>
<keyword evidence="1" id="KW-0711">Selenium</keyword>
<accession>A0A5C8P0Q1</accession>
<evidence type="ECO:0000256" key="1">
    <source>
        <dbReference type="ARBA" id="ARBA00023266"/>
    </source>
</evidence>
<evidence type="ECO:0000256" key="2">
    <source>
        <dbReference type="SAM" id="MobiDB-lite"/>
    </source>
</evidence>
<feature type="compositionally biased region" description="Low complexity" evidence="2">
    <location>
        <begin position="364"/>
        <end position="382"/>
    </location>
</feature>
<dbReference type="RefSeq" id="WP_147703430.1">
    <property type="nucleotide sequence ID" value="NZ_VDUY01000002.1"/>
</dbReference>
<dbReference type="SUPFAM" id="SSF52821">
    <property type="entry name" value="Rhodanese/Cell cycle control phosphatase"/>
    <property type="match status" value="1"/>
</dbReference>
<dbReference type="InterPro" id="IPR017582">
    <property type="entry name" value="SelU"/>
</dbReference>
<dbReference type="OrthoDB" id="9808735at2"/>
<dbReference type="InterPro" id="IPR001763">
    <property type="entry name" value="Rhodanese-like_dom"/>
</dbReference>
<organism evidence="4 5">
    <name type="scientific">Zeimonas arvi</name>
    <dbReference type="NCBI Taxonomy" id="2498847"/>
    <lineage>
        <taxon>Bacteria</taxon>
        <taxon>Pseudomonadati</taxon>
        <taxon>Pseudomonadota</taxon>
        <taxon>Betaproteobacteria</taxon>
        <taxon>Burkholderiales</taxon>
        <taxon>Burkholderiaceae</taxon>
        <taxon>Zeimonas</taxon>
    </lineage>
</organism>
<evidence type="ECO:0000313" key="4">
    <source>
        <dbReference type="EMBL" id="TXL67181.1"/>
    </source>
</evidence>
<dbReference type="InterPro" id="IPR036873">
    <property type="entry name" value="Rhodanese-like_dom_sf"/>
</dbReference>
<dbReference type="NCBIfam" id="NF008750">
    <property type="entry name" value="PRK11784.1-2"/>
    <property type="match status" value="1"/>
</dbReference>